<proteinExistence type="predicted"/>
<feature type="compositionally biased region" description="Low complexity" evidence="1">
    <location>
        <begin position="196"/>
        <end position="210"/>
    </location>
</feature>
<feature type="region of interest" description="Disordered" evidence="1">
    <location>
        <begin position="168"/>
        <end position="270"/>
    </location>
</feature>
<dbReference type="EMBL" id="KV722492">
    <property type="protein sequence ID" value="OCH87266.1"/>
    <property type="molecule type" value="Genomic_DNA"/>
</dbReference>
<dbReference type="Proteomes" id="UP000250043">
    <property type="component" value="Unassembled WGS sequence"/>
</dbReference>
<feature type="compositionally biased region" description="Pro residues" evidence="1">
    <location>
        <begin position="170"/>
        <end position="179"/>
    </location>
</feature>
<gene>
    <name evidence="2" type="ORF">OBBRIDRAFT_171730</name>
</gene>
<protein>
    <submittedName>
        <fullName evidence="2">Uncharacterized protein</fullName>
    </submittedName>
</protein>
<evidence type="ECO:0000313" key="2">
    <source>
        <dbReference type="EMBL" id="OCH87266.1"/>
    </source>
</evidence>
<reference evidence="2 3" key="1">
    <citation type="submission" date="2016-07" db="EMBL/GenBank/DDBJ databases">
        <title>Draft genome of the white-rot fungus Obba rivulosa 3A-2.</title>
        <authorList>
            <consortium name="DOE Joint Genome Institute"/>
            <person name="Miettinen O."/>
            <person name="Riley R."/>
            <person name="Acob R."/>
            <person name="Barry K."/>
            <person name="Cullen D."/>
            <person name="De Vries R."/>
            <person name="Hainaut M."/>
            <person name="Hatakka A."/>
            <person name="Henrissat B."/>
            <person name="Hilden K."/>
            <person name="Kuo R."/>
            <person name="Labutti K."/>
            <person name="Lipzen A."/>
            <person name="Makela M.R."/>
            <person name="Sandor L."/>
            <person name="Spatafora J.W."/>
            <person name="Grigoriev I.V."/>
            <person name="Hibbett D.S."/>
        </authorList>
    </citation>
    <scope>NUCLEOTIDE SEQUENCE [LARGE SCALE GENOMIC DNA]</scope>
    <source>
        <strain evidence="2 3">3A-2</strain>
    </source>
</reference>
<feature type="region of interest" description="Disordered" evidence="1">
    <location>
        <begin position="1"/>
        <end position="28"/>
    </location>
</feature>
<accession>A0A8E2DHS1</accession>
<sequence>MSGHSGYSDLTHGTYGQQPMLPESYNMSELPPFDPYSVAGTAGAAGVGAAGVNRARSMGQKQTAPYNAFAGPQVANGQYYDVTTYPPVQGAPYASGALNGQSSDLLEAASFGAGAGLARGPSQNIVASGAGLARNTSSGAQTAMTQSHATHYQQNFASTGYSGAADGYAPPAPAAPPARPLSAATADDPYGGYVDSGVSSAQRSSASPDALPNPFAPHGASGNFSSPDSSAEGGDGVPGWQSQEEHRMSFRDDEDYGYGGGKRVLKVANE</sequence>
<evidence type="ECO:0000313" key="3">
    <source>
        <dbReference type="Proteomes" id="UP000250043"/>
    </source>
</evidence>
<keyword evidence="3" id="KW-1185">Reference proteome</keyword>
<dbReference type="OrthoDB" id="3068832at2759"/>
<organism evidence="2 3">
    <name type="scientific">Obba rivulosa</name>
    <dbReference type="NCBI Taxonomy" id="1052685"/>
    <lineage>
        <taxon>Eukaryota</taxon>
        <taxon>Fungi</taxon>
        <taxon>Dikarya</taxon>
        <taxon>Basidiomycota</taxon>
        <taxon>Agaricomycotina</taxon>
        <taxon>Agaricomycetes</taxon>
        <taxon>Polyporales</taxon>
        <taxon>Gelatoporiaceae</taxon>
        <taxon>Obba</taxon>
    </lineage>
</organism>
<name>A0A8E2DHS1_9APHY</name>
<evidence type="ECO:0000256" key="1">
    <source>
        <dbReference type="SAM" id="MobiDB-lite"/>
    </source>
</evidence>
<dbReference type="AlphaFoldDB" id="A0A8E2DHS1"/>